<accession>A0ABY4CAP3</accession>
<evidence type="ECO:0000313" key="3">
    <source>
        <dbReference type="Proteomes" id="UP000830116"/>
    </source>
</evidence>
<dbReference type="RefSeq" id="WP_243538633.1">
    <property type="nucleotide sequence ID" value="NZ_CP093442.1"/>
</dbReference>
<protein>
    <submittedName>
        <fullName evidence="2">Uncharacterized protein</fullName>
    </submittedName>
</protein>
<feature type="signal peptide" evidence="1">
    <location>
        <begin position="1"/>
        <end position="18"/>
    </location>
</feature>
<gene>
    <name evidence="2" type="ORF">MNR06_03485</name>
</gene>
<name>A0ABY4CAP3_9BACT</name>
<keyword evidence="1" id="KW-0732">Signal</keyword>
<keyword evidence="3" id="KW-1185">Reference proteome</keyword>
<evidence type="ECO:0000313" key="2">
    <source>
        <dbReference type="EMBL" id="UOF02015.1"/>
    </source>
</evidence>
<dbReference type="EMBL" id="CP093442">
    <property type="protein sequence ID" value="UOF02015.1"/>
    <property type="molecule type" value="Genomic_DNA"/>
</dbReference>
<evidence type="ECO:0000256" key="1">
    <source>
        <dbReference type="SAM" id="SignalP"/>
    </source>
</evidence>
<dbReference type="SUPFAM" id="SSF56935">
    <property type="entry name" value="Porins"/>
    <property type="match status" value="1"/>
</dbReference>
<reference evidence="2" key="1">
    <citation type="submission" date="2022-03" db="EMBL/GenBank/DDBJ databases">
        <title>Genome Identification and Characterization of new species Bdellovibrio reynosense LBG001 sp. nov. from a Mexico soil sample.</title>
        <authorList>
            <person name="Camilli A."/>
            <person name="Ajao Y."/>
            <person name="Guo X."/>
        </authorList>
    </citation>
    <scope>NUCLEOTIDE SEQUENCE</scope>
    <source>
        <strain evidence="2">LBG001</strain>
    </source>
</reference>
<proteinExistence type="predicted"/>
<dbReference type="Proteomes" id="UP000830116">
    <property type="component" value="Chromosome"/>
</dbReference>
<feature type="chain" id="PRO_5047114957" evidence="1">
    <location>
        <begin position="19"/>
        <end position="434"/>
    </location>
</feature>
<sequence>MKSWLLFFLSLMPVFSWAASATEWSLNLDSKIESTYFPEIYGYDTNRELYKLELNPIYKWKYKDSLRLYLKPTLIANPNNNSEEERYFADPTEAYLRYKGETASVQVGYTIFSWGVTDGYNPLDVINSKQYFDPLHSRKLGAPVVDYSQTFGSWDIELVYIPQNRGAILPGTESRWLPREIYVPEAPENDLVLALPDRPRYKYGTETELDDALKNNAAFRVQYHGAIVDVGLSFYEGVAAFPIIQPVVTGDVIEVSPKTVLAVAPDITLNTRNYRTRHAGLAFTSNQFGFLFKLASAYNQSLGTDPYLPGWSNDSVVGFEKQFSFDKGLLVAVLQHSFTRSQKESESNLSVSEIFRSAWMMGFRLSWAEVWTYSLSGLYDSNHGSNFYEVGLSRRFFDRWVLGVSGSYIAGESDTPLGVYEKNDSFSMNLSASF</sequence>
<organism evidence="2 3">
    <name type="scientific">Bdellovibrio reynosensis</name>
    <dbReference type="NCBI Taxonomy" id="2835041"/>
    <lineage>
        <taxon>Bacteria</taxon>
        <taxon>Pseudomonadati</taxon>
        <taxon>Bdellovibrionota</taxon>
        <taxon>Bdellovibrionia</taxon>
        <taxon>Bdellovibrionales</taxon>
        <taxon>Pseudobdellovibrionaceae</taxon>
        <taxon>Bdellovibrio</taxon>
    </lineage>
</organism>